<dbReference type="AlphaFoldDB" id="A0AAW0HYQ8"/>
<keyword evidence="4" id="KW-0963">Cytoplasm</keyword>
<dbReference type="Pfam" id="PF00400">
    <property type="entry name" value="WD40"/>
    <property type="match status" value="1"/>
</dbReference>
<protein>
    <submittedName>
        <fullName evidence="5">Uncharacterized protein</fullName>
    </submittedName>
</protein>
<comment type="caution">
    <text evidence="5">The sequence shown here is derived from an EMBL/GenBank/DDBJ whole genome shotgun (WGS) entry which is preliminary data.</text>
</comment>
<evidence type="ECO:0000313" key="5">
    <source>
        <dbReference type="EMBL" id="KAK7807291.1"/>
    </source>
</evidence>
<keyword evidence="3" id="KW-0677">Repeat</keyword>
<name>A0AAW0HYQ8_MYOGA</name>
<reference evidence="5 6" key="1">
    <citation type="journal article" date="2023" name="bioRxiv">
        <title>Conserved and derived expression patterns and positive selection on dental genes reveal complex evolutionary context of ever-growing rodent molars.</title>
        <authorList>
            <person name="Calamari Z.T."/>
            <person name="Song A."/>
            <person name="Cohen E."/>
            <person name="Akter M."/>
            <person name="Roy R.D."/>
            <person name="Hallikas O."/>
            <person name="Christensen M.M."/>
            <person name="Li P."/>
            <person name="Marangoni P."/>
            <person name="Jernvall J."/>
            <person name="Klein O.D."/>
        </authorList>
    </citation>
    <scope>NUCLEOTIDE SEQUENCE [LARGE SCALE GENOMIC DNA]</scope>
    <source>
        <strain evidence="5">V071</strain>
    </source>
</reference>
<dbReference type="PANTHER" id="PTHR13720">
    <property type="entry name" value="WD-40 REPEAT PROTEIN"/>
    <property type="match status" value="1"/>
</dbReference>
<evidence type="ECO:0000256" key="2">
    <source>
        <dbReference type="ARBA" id="ARBA00022574"/>
    </source>
</evidence>
<sequence length="175" mass="19444">MQTGVKSLIEIHQVKKNLPILSSIKLFFLHFFFIKRLASVGLDAKNTVCIWDWRKGTLLASATGHSDRFWTLCGNALTAKRGIFGKTGDLQTILCLACAKDDITYSGALNGDIYVWKGLTLVRTIQGAHSAGIFSMYACEEGFATGGRDGCIRLWDTDFKPITKIDLRETEQGYK</sequence>
<dbReference type="InterPro" id="IPR015943">
    <property type="entry name" value="WD40/YVTN_repeat-like_dom_sf"/>
</dbReference>
<dbReference type="InterPro" id="IPR001680">
    <property type="entry name" value="WD40_rpt"/>
</dbReference>
<dbReference type="SUPFAM" id="SSF50978">
    <property type="entry name" value="WD40 repeat-like"/>
    <property type="match status" value="1"/>
</dbReference>
<evidence type="ECO:0000256" key="3">
    <source>
        <dbReference type="ARBA" id="ARBA00022737"/>
    </source>
</evidence>
<keyword evidence="6" id="KW-1185">Reference proteome</keyword>
<evidence type="ECO:0000256" key="1">
    <source>
        <dbReference type="ARBA" id="ARBA00004245"/>
    </source>
</evidence>
<proteinExistence type="predicted"/>
<dbReference type="GO" id="GO:0005856">
    <property type="term" value="C:cytoskeleton"/>
    <property type="evidence" value="ECO:0007669"/>
    <property type="project" value="UniProtKB-SubCell"/>
</dbReference>
<dbReference type="InterPro" id="IPR050630">
    <property type="entry name" value="WD_repeat_EMAP"/>
</dbReference>
<feature type="non-terminal residue" evidence="5">
    <location>
        <position position="175"/>
    </location>
</feature>
<comment type="subcellular location">
    <subcellularLocation>
        <location evidence="1">Cytoplasm</location>
        <location evidence="1">Cytoskeleton</location>
    </subcellularLocation>
</comment>
<organism evidence="5 6">
    <name type="scientific">Myodes glareolus</name>
    <name type="common">Bank vole</name>
    <name type="synonym">Clethrionomys glareolus</name>
    <dbReference type="NCBI Taxonomy" id="447135"/>
    <lineage>
        <taxon>Eukaryota</taxon>
        <taxon>Metazoa</taxon>
        <taxon>Chordata</taxon>
        <taxon>Craniata</taxon>
        <taxon>Vertebrata</taxon>
        <taxon>Euteleostomi</taxon>
        <taxon>Mammalia</taxon>
        <taxon>Eutheria</taxon>
        <taxon>Euarchontoglires</taxon>
        <taxon>Glires</taxon>
        <taxon>Rodentia</taxon>
        <taxon>Myomorpha</taxon>
        <taxon>Muroidea</taxon>
        <taxon>Cricetidae</taxon>
        <taxon>Arvicolinae</taxon>
        <taxon>Myodes</taxon>
    </lineage>
</organism>
<dbReference type="Gene3D" id="2.130.10.10">
    <property type="entry name" value="YVTN repeat-like/Quinoprotein amine dehydrogenase"/>
    <property type="match status" value="2"/>
</dbReference>
<accession>A0AAW0HYQ8</accession>
<gene>
    <name evidence="5" type="ORF">U0070_016663</name>
</gene>
<dbReference type="PANTHER" id="PTHR13720:SF33">
    <property type="entry name" value="HELP DOMAIN-CONTAINING PROTEIN"/>
    <property type="match status" value="1"/>
</dbReference>
<evidence type="ECO:0000256" key="4">
    <source>
        <dbReference type="ARBA" id="ARBA00023212"/>
    </source>
</evidence>
<keyword evidence="2" id="KW-0853">WD repeat</keyword>
<dbReference type="SMART" id="SM00320">
    <property type="entry name" value="WD40"/>
    <property type="match status" value="2"/>
</dbReference>
<dbReference type="Proteomes" id="UP001488838">
    <property type="component" value="Unassembled WGS sequence"/>
</dbReference>
<dbReference type="EMBL" id="JBBHLL010000277">
    <property type="protein sequence ID" value="KAK7807291.1"/>
    <property type="molecule type" value="Genomic_DNA"/>
</dbReference>
<evidence type="ECO:0000313" key="6">
    <source>
        <dbReference type="Proteomes" id="UP001488838"/>
    </source>
</evidence>
<dbReference type="InterPro" id="IPR036322">
    <property type="entry name" value="WD40_repeat_dom_sf"/>
</dbReference>
<keyword evidence="4" id="KW-0206">Cytoskeleton</keyword>
<dbReference type="GO" id="GO:0008017">
    <property type="term" value="F:microtubule binding"/>
    <property type="evidence" value="ECO:0007669"/>
    <property type="project" value="TreeGrafter"/>
</dbReference>